<dbReference type="Gene3D" id="3.20.20.30">
    <property type="entry name" value="Luciferase-like domain"/>
    <property type="match status" value="1"/>
</dbReference>
<dbReference type="RefSeq" id="WP_069462807.1">
    <property type="nucleotide sequence ID" value="NZ_FODD01000031.1"/>
</dbReference>
<dbReference type="InterPro" id="IPR019922">
    <property type="entry name" value="Lucif-like_OxRdatse_MSMEG_4141"/>
</dbReference>
<protein>
    <submittedName>
        <fullName evidence="2">Probable F420-dependent oxidoreductase, MSMEG_4141 family</fullName>
    </submittedName>
</protein>
<dbReference type="InterPro" id="IPR050564">
    <property type="entry name" value="F420-G6PD/mer"/>
</dbReference>
<sequence length="286" mass="29875">MDIGTTGIWSPELRLHPDPVEIHEAAAELGQHGWGALWIPGLGGGDILGDAERLLRATDETAVATGVLSIWRHSAADMAAGHARLSKEYGHRLLLGLGVSDAAAAQQAGGTYRPLAALNAYLDQLDQAPTAVPADERLVAAMGPKLTELAGRRSAGTHPFLVTPEFTAGARELLGPAPLLAPYQAVVVDDDPERARATARGFLAPFIGMGHYAGSLQRQGFTADDLAHGGSDRLIDAVVAWGGLDAIDARIRAHLDAGATHVALHAIGDGRGLPLAQWRALAPLAR</sequence>
<dbReference type="SUPFAM" id="SSF51679">
    <property type="entry name" value="Bacterial luciferase-like"/>
    <property type="match status" value="1"/>
</dbReference>
<evidence type="ECO:0000256" key="1">
    <source>
        <dbReference type="ARBA" id="ARBA00023002"/>
    </source>
</evidence>
<dbReference type="AlphaFoldDB" id="A0A1H8QVW1"/>
<evidence type="ECO:0000313" key="2">
    <source>
        <dbReference type="EMBL" id="SEO58078.1"/>
    </source>
</evidence>
<dbReference type="EMBL" id="FODD01000031">
    <property type="protein sequence ID" value="SEO58078.1"/>
    <property type="molecule type" value="Genomic_DNA"/>
</dbReference>
<dbReference type="OrthoDB" id="4760590at2"/>
<name>A0A1H8QVW1_9ACTN</name>
<dbReference type="PANTHER" id="PTHR43244">
    <property type="match status" value="1"/>
</dbReference>
<keyword evidence="1" id="KW-0560">Oxidoreductase</keyword>
<dbReference type="GO" id="GO:0016705">
    <property type="term" value="F:oxidoreductase activity, acting on paired donors, with incorporation or reduction of molecular oxygen"/>
    <property type="evidence" value="ECO:0007669"/>
    <property type="project" value="InterPro"/>
</dbReference>
<reference evidence="2 3" key="1">
    <citation type="submission" date="2016-10" db="EMBL/GenBank/DDBJ databases">
        <authorList>
            <person name="de Groot N.N."/>
        </authorList>
    </citation>
    <scope>NUCLEOTIDE SEQUENCE [LARGE SCALE GENOMIC DNA]</scope>
    <source>
        <strain evidence="2 3">CGMCC 4.2026</strain>
    </source>
</reference>
<gene>
    <name evidence="2" type="ORF">SAMN05216267_103180</name>
</gene>
<evidence type="ECO:0000313" key="3">
    <source>
        <dbReference type="Proteomes" id="UP000181951"/>
    </source>
</evidence>
<dbReference type="STRING" id="310780.SAMN05216267_103180"/>
<dbReference type="InterPro" id="IPR036661">
    <property type="entry name" value="Luciferase-like_sf"/>
</dbReference>
<accession>A0A1H8QVW1</accession>
<proteinExistence type="predicted"/>
<dbReference type="PANTHER" id="PTHR43244:SF1">
    <property type="entry name" value="5,10-METHYLENETETRAHYDROMETHANOPTERIN REDUCTASE"/>
    <property type="match status" value="1"/>
</dbReference>
<dbReference type="Proteomes" id="UP000181951">
    <property type="component" value="Unassembled WGS sequence"/>
</dbReference>
<keyword evidence="3" id="KW-1185">Reference proteome</keyword>
<organism evidence="2 3">
    <name type="scientific">Actinacidiphila rubida</name>
    <dbReference type="NCBI Taxonomy" id="310780"/>
    <lineage>
        <taxon>Bacteria</taxon>
        <taxon>Bacillati</taxon>
        <taxon>Actinomycetota</taxon>
        <taxon>Actinomycetes</taxon>
        <taxon>Kitasatosporales</taxon>
        <taxon>Streptomycetaceae</taxon>
        <taxon>Actinacidiphila</taxon>
    </lineage>
</organism>
<dbReference type="NCBIfam" id="TIGR03620">
    <property type="entry name" value="F420_MSMEG_4141"/>
    <property type="match status" value="1"/>
</dbReference>